<dbReference type="AlphaFoldDB" id="A0A1W1W3H3"/>
<feature type="transmembrane region" description="Helical" evidence="1">
    <location>
        <begin position="15"/>
        <end position="39"/>
    </location>
</feature>
<gene>
    <name evidence="2" type="ORF">SAMN00808754_3319</name>
</gene>
<accession>A0A1W1W3H3</accession>
<keyword evidence="1" id="KW-0472">Membrane</keyword>
<keyword evidence="1" id="KW-0812">Transmembrane</keyword>
<organism evidence="2 3">
    <name type="scientific">Thermanaeromonas toyohensis ToBE</name>
    <dbReference type="NCBI Taxonomy" id="698762"/>
    <lineage>
        <taxon>Bacteria</taxon>
        <taxon>Bacillati</taxon>
        <taxon>Bacillota</taxon>
        <taxon>Clostridia</taxon>
        <taxon>Neomoorellales</taxon>
        <taxon>Neomoorellaceae</taxon>
        <taxon>Thermanaeromonas</taxon>
    </lineage>
</organism>
<evidence type="ECO:0000313" key="2">
    <source>
        <dbReference type="EMBL" id="SMC00178.1"/>
    </source>
</evidence>
<evidence type="ECO:0000313" key="3">
    <source>
        <dbReference type="Proteomes" id="UP000192569"/>
    </source>
</evidence>
<dbReference type="InterPro" id="IPR027981">
    <property type="entry name" value="DUF4446"/>
</dbReference>
<evidence type="ECO:0008006" key="4">
    <source>
        <dbReference type="Google" id="ProtNLM"/>
    </source>
</evidence>
<dbReference type="Pfam" id="PF14584">
    <property type="entry name" value="DUF4446"/>
    <property type="match status" value="1"/>
</dbReference>
<dbReference type="EMBL" id="LT838272">
    <property type="protein sequence ID" value="SMC00178.1"/>
    <property type="molecule type" value="Genomic_DNA"/>
</dbReference>
<keyword evidence="3" id="KW-1185">Reference proteome</keyword>
<dbReference type="STRING" id="698762.SAMN00808754_3319"/>
<keyword evidence="1" id="KW-1133">Transmembrane helix</keyword>
<evidence type="ECO:0000256" key="1">
    <source>
        <dbReference type="SAM" id="Phobius"/>
    </source>
</evidence>
<dbReference type="Proteomes" id="UP000192569">
    <property type="component" value="Chromosome I"/>
</dbReference>
<protein>
    <recommendedName>
        <fullName evidence="4">DUF4446 domain-containing protein</fullName>
    </recommendedName>
</protein>
<sequence>MLADINYWMRFMLPYVPHLSIVTLVVGVILLMIMFHTLGEIRRLDRRLRRLAGVGEIEDLSNVLERFRDLKEVRDRIEHLEEKVSDILHSLESTLCRVGLVRFNAFPDTGSELSFALAVLSKEGDGFILTSLYSREETRVFLKPVKRGRALYRISEEEEKALHIALGYLTPEREK</sequence>
<name>A0A1W1W3H3_9FIRM</name>
<reference evidence="2 3" key="1">
    <citation type="submission" date="2017-04" db="EMBL/GenBank/DDBJ databases">
        <authorList>
            <person name="Afonso C.L."/>
            <person name="Miller P.J."/>
            <person name="Scott M.A."/>
            <person name="Spackman E."/>
            <person name="Goraichik I."/>
            <person name="Dimitrov K.M."/>
            <person name="Suarez D.L."/>
            <person name="Swayne D.E."/>
        </authorList>
    </citation>
    <scope>NUCLEOTIDE SEQUENCE [LARGE SCALE GENOMIC DNA]</scope>
    <source>
        <strain evidence="2 3">ToBE</strain>
    </source>
</reference>
<dbReference type="RefSeq" id="WP_084666951.1">
    <property type="nucleotide sequence ID" value="NZ_LT838272.1"/>
</dbReference>
<proteinExistence type="predicted"/>